<keyword evidence="2" id="KW-1185">Reference proteome</keyword>
<evidence type="ECO:0000313" key="1">
    <source>
        <dbReference type="EMBL" id="XRI77313.1"/>
    </source>
</evidence>
<dbReference type="Proteomes" id="UP000271650">
    <property type="component" value="Chromosome"/>
</dbReference>
<reference evidence="1 2" key="1">
    <citation type="journal article" date="2019" name="Int. J. Syst. Evol. Microbiol.">
        <title>Acidithiobacillus sulfuriphilus sp. nov.: an extremely acidophilic sulfur-oxidizing chemolithotroph isolated from a neutral pH environment.</title>
        <authorList>
            <person name="Falagan C."/>
            <person name="Moya-Beltran A."/>
            <person name="Castro M."/>
            <person name="Quatrini R."/>
            <person name="Johnson D.B."/>
        </authorList>
    </citation>
    <scope>NUCLEOTIDE SEQUENCE [LARGE SCALE GENOMIC DNA]</scope>
    <source>
        <strain evidence="1 2">CJ-2</strain>
    </source>
</reference>
<name>A0ACD5HPV9_9PROT</name>
<dbReference type="EMBL" id="CP127527">
    <property type="protein sequence ID" value="XRI77313.1"/>
    <property type="molecule type" value="Genomic_DNA"/>
</dbReference>
<proteinExistence type="predicted"/>
<accession>A0ACD5HPV9</accession>
<organism evidence="1 2">
    <name type="scientific">Acidithiobacillus sulfuriphilus</name>
    <dbReference type="NCBI Taxonomy" id="1867749"/>
    <lineage>
        <taxon>Bacteria</taxon>
        <taxon>Pseudomonadati</taxon>
        <taxon>Pseudomonadota</taxon>
        <taxon>Acidithiobacillia</taxon>
        <taxon>Acidithiobacillales</taxon>
        <taxon>Acidithiobacillaceae</taxon>
        <taxon>Acidithiobacillus</taxon>
    </lineage>
</organism>
<gene>
    <name evidence="1" type="ORF">EC580_001165</name>
</gene>
<sequence length="114" mass="12830">MSAHPGWRVALTVGWLAVLTGCVVAPGPAYVEGPVPGAVVVPGPPPPPPVTVIPPAPAVGMIWMPGDWDWQGRWIWGPGRWAYPPHPYARWAPGRWWHRDGRWFWGRGHWERRH</sequence>
<evidence type="ECO:0000313" key="2">
    <source>
        <dbReference type="Proteomes" id="UP000271650"/>
    </source>
</evidence>
<protein>
    <submittedName>
        <fullName evidence="1">Uncharacterized protein</fullName>
    </submittedName>
</protein>